<protein>
    <recommendedName>
        <fullName evidence="4">Glycosyltransferase RgtA/B/C/D-like domain-containing protein</fullName>
    </recommendedName>
</protein>
<dbReference type="STRING" id="187304.B0E33_08700"/>
<name>A0A0M6Y640_9HYPH</name>
<proteinExistence type="predicted"/>
<organism evidence="2 3">
    <name type="scientific">Roseibium aggregatum</name>
    <dbReference type="NCBI Taxonomy" id="187304"/>
    <lineage>
        <taxon>Bacteria</taxon>
        <taxon>Pseudomonadati</taxon>
        <taxon>Pseudomonadota</taxon>
        <taxon>Alphaproteobacteria</taxon>
        <taxon>Hyphomicrobiales</taxon>
        <taxon>Stappiaceae</taxon>
        <taxon>Roseibium</taxon>
    </lineage>
</organism>
<keyword evidence="3" id="KW-1185">Reference proteome</keyword>
<evidence type="ECO:0008006" key="4">
    <source>
        <dbReference type="Google" id="ProtNLM"/>
    </source>
</evidence>
<dbReference type="AlphaFoldDB" id="A0A0M6Y640"/>
<evidence type="ECO:0000313" key="3">
    <source>
        <dbReference type="Proteomes" id="UP000048926"/>
    </source>
</evidence>
<feature type="transmembrane region" description="Helical" evidence="1">
    <location>
        <begin position="7"/>
        <end position="24"/>
    </location>
</feature>
<feature type="transmembrane region" description="Helical" evidence="1">
    <location>
        <begin position="197"/>
        <end position="224"/>
    </location>
</feature>
<gene>
    <name evidence="2" type="ORF">LAL4801_02915</name>
</gene>
<feature type="transmembrane region" description="Helical" evidence="1">
    <location>
        <begin position="339"/>
        <end position="358"/>
    </location>
</feature>
<feature type="transmembrane region" description="Helical" evidence="1">
    <location>
        <begin position="277"/>
        <end position="301"/>
    </location>
</feature>
<dbReference type="RefSeq" id="WP_055657261.1">
    <property type="nucleotide sequence ID" value="NZ_CXST01000002.1"/>
</dbReference>
<feature type="transmembrane region" description="Helical" evidence="1">
    <location>
        <begin position="30"/>
        <end position="55"/>
    </location>
</feature>
<keyword evidence="1" id="KW-0812">Transmembrane</keyword>
<evidence type="ECO:0000256" key="1">
    <source>
        <dbReference type="SAM" id="Phobius"/>
    </source>
</evidence>
<feature type="transmembrane region" description="Helical" evidence="1">
    <location>
        <begin position="370"/>
        <end position="389"/>
    </location>
</feature>
<dbReference type="EMBL" id="CXST01000002">
    <property type="protein sequence ID" value="CTQ44471.1"/>
    <property type="molecule type" value="Genomic_DNA"/>
</dbReference>
<accession>A0A0M6Y640</accession>
<keyword evidence="1" id="KW-1133">Transmembrane helix</keyword>
<keyword evidence="1" id="KW-0472">Membrane</keyword>
<dbReference type="OrthoDB" id="7993201at2"/>
<evidence type="ECO:0000313" key="2">
    <source>
        <dbReference type="EMBL" id="CTQ44471.1"/>
    </source>
</evidence>
<feature type="transmembrane region" description="Helical" evidence="1">
    <location>
        <begin position="107"/>
        <end position="127"/>
    </location>
</feature>
<dbReference type="Proteomes" id="UP000048926">
    <property type="component" value="Unassembled WGS sequence"/>
</dbReference>
<feature type="transmembrane region" description="Helical" evidence="1">
    <location>
        <begin position="313"/>
        <end position="333"/>
    </location>
</feature>
<sequence length="555" mass="60298">MIALSTYAFAILLFPVLVAVWYLRKDYASGFIGLLGLLAAGVLIAVSATLPHLFFDHERYLHDLWTAFDTANKSASGQASSVDYFSPIGPVYDWVFRIAVELRPQDATSVPLASAIFGLGTFVLAVLTLTRQVSFGTLGLVLLVAVATVVTPREPDMIFAQTSMSWLAPYNRWAAALAAVVTVAFCCPPGRRGVPEAFLLGFSIAVVFLIKVTFGAALVGLLVAATVFRNVLIKHAVVVLIGFAASLTAAELVTGQVSANLADIKTVSGFAKETWRIIKLITQLGEAAVWAIGSAVLYLLLCENSAEPKRFTPVVLILVAAAMACVILMQNHWLSESPIYAMLPIIAAQWAGLFRKGDTAAVSVERQSKALTLKILSVLTIAIALIYPARDGGAMVAQFLQSRQYPADERLANTGQAGFVLHPRWLEQPDEEVTVDYNRMLDGFSLLQEVGAADPDAGPVLALNFANPFPALLNKPSPARVPIWFHNGRTFSNEIHQPEEEFFSDAEFVILGHGDPSGEALWEIYRPYVQEHYEEAASSPSWTVYRKKGQDGQNL</sequence>
<feature type="transmembrane region" description="Helical" evidence="1">
    <location>
        <begin position="236"/>
        <end position="257"/>
    </location>
</feature>
<reference evidence="3" key="1">
    <citation type="submission" date="2015-07" db="EMBL/GenBank/DDBJ databases">
        <authorList>
            <person name="Rodrigo-Torres Lidia"/>
            <person name="Arahal R.David."/>
        </authorList>
    </citation>
    <scope>NUCLEOTIDE SEQUENCE [LARGE SCALE GENOMIC DNA]</scope>
    <source>
        <strain evidence="3">CECT 4801</strain>
    </source>
</reference>
<feature type="transmembrane region" description="Helical" evidence="1">
    <location>
        <begin position="133"/>
        <end position="152"/>
    </location>
</feature>